<dbReference type="InterPro" id="IPR012094">
    <property type="entry name" value="tRNA_Ile_lys_synt"/>
</dbReference>
<evidence type="ECO:0000259" key="9">
    <source>
        <dbReference type="SMART" id="SM00977"/>
    </source>
</evidence>
<evidence type="ECO:0000313" key="10">
    <source>
        <dbReference type="EMBL" id="MFB9755935.1"/>
    </source>
</evidence>
<dbReference type="InterPro" id="IPR012796">
    <property type="entry name" value="Lysidine-tRNA-synth_C"/>
</dbReference>
<feature type="domain" description="Lysidine-tRNA(Ile) synthetase C-terminal" evidence="9">
    <location>
        <begin position="392"/>
        <end position="464"/>
    </location>
</feature>
<name>A0ABV5W5S3_9BACL</name>
<feature type="binding site" evidence="8">
    <location>
        <begin position="28"/>
        <end position="33"/>
    </location>
    <ligand>
        <name>ATP</name>
        <dbReference type="ChEBI" id="CHEBI:30616"/>
    </ligand>
</feature>
<evidence type="ECO:0000256" key="2">
    <source>
        <dbReference type="ARBA" id="ARBA00022490"/>
    </source>
</evidence>
<reference evidence="10 11" key="1">
    <citation type="submission" date="2024-09" db="EMBL/GenBank/DDBJ databases">
        <authorList>
            <person name="Sun Q."/>
            <person name="Mori K."/>
        </authorList>
    </citation>
    <scope>NUCLEOTIDE SEQUENCE [LARGE SCALE GENOMIC DNA]</scope>
    <source>
        <strain evidence="10 11">JCM 12520</strain>
    </source>
</reference>
<evidence type="ECO:0000256" key="6">
    <source>
        <dbReference type="ARBA" id="ARBA00022840"/>
    </source>
</evidence>
<evidence type="ECO:0000256" key="4">
    <source>
        <dbReference type="ARBA" id="ARBA00022694"/>
    </source>
</evidence>
<evidence type="ECO:0000256" key="1">
    <source>
        <dbReference type="ARBA" id="ARBA00004496"/>
    </source>
</evidence>
<dbReference type="InterPro" id="IPR011063">
    <property type="entry name" value="TilS/TtcA_N"/>
</dbReference>
<dbReference type="Pfam" id="PF01171">
    <property type="entry name" value="ATP_bind_3"/>
    <property type="match status" value="1"/>
</dbReference>
<dbReference type="EC" id="6.3.4.19" evidence="8"/>
<keyword evidence="6 8" id="KW-0067">ATP-binding</keyword>
<dbReference type="SUPFAM" id="SSF82829">
    <property type="entry name" value="MesJ substrate recognition domain-like"/>
    <property type="match status" value="1"/>
</dbReference>
<comment type="function">
    <text evidence="8">Ligates lysine onto the cytidine present at position 34 of the AUA codon-specific tRNA(Ile) that contains the anticodon CAU, in an ATP-dependent manner. Cytidine is converted to lysidine, thus changing the amino acid specificity of the tRNA from methionine to isoleucine.</text>
</comment>
<dbReference type="RefSeq" id="WP_344915437.1">
    <property type="nucleotide sequence ID" value="NZ_BAAAYO010000015.1"/>
</dbReference>
<evidence type="ECO:0000256" key="5">
    <source>
        <dbReference type="ARBA" id="ARBA00022741"/>
    </source>
</evidence>
<protein>
    <recommendedName>
        <fullName evidence="8">tRNA(Ile)-lysidine synthase</fullName>
        <ecNumber evidence="8">6.3.4.19</ecNumber>
    </recommendedName>
    <alternativeName>
        <fullName evidence="8">tRNA(Ile)-2-lysyl-cytidine synthase</fullName>
    </alternativeName>
    <alternativeName>
        <fullName evidence="8">tRNA(Ile)-lysidine synthetase</fullName>
    </alternativeName>
</protein>
<dbReference type="GO" id="GO:0032267">
    <property type="term" value="F:tRNA(Ile)-lysidine synthase activity"/>
    <property type="evidence" value="ECO:0007669"/>
    <property type="project" value="UniProtKB-EC"/>
</dbReference>
<evidence type="ECO:0000313" key="11">
    <source>
        <dbReference type="Proteomes" id="UP001589619"/>
    </source>
</evidence>
<dbReference type="CDD" id="cd01992">
    <property type="entry name" value="TilS_N"/>
    <property type="match status" value="1"/>
</dbReference>
<dbReference type="EMBL" id="JBHMAG010000019">
    <property type="protein sequence ID" value="MFB9755935.1"/>
    <property type="molecule type" value="Genomic_DNA"/>
</dbReference>
<dbReference type="Proteomes" id="UP001589619">
    <property type="component" value="Unassembled WGS sequence"/>
</dbReference>
<keyword evidence="2 8" id="KW-0963">Cytoplasm</keyword>
<keyword evidence="3 8" id="KW-0436">Ligase</keyword>
<keyword evidence="5 8" id="KW-0547">Nucleotide-binding</keyword>
<organism evidence="10 11">
    <name type="scientific">Paenibacillus hodogayensis</name>
    <dbReference type="NCBI Taxonomy" id="279208"/>
    <lineage>
        <taxon>Bacteria</taxon>
        <taxon>Bacillati</taxon>
        <taxon>Bacillota</taxon>
        <taxon>Bacilli</taxon>
        <taxon>Bacillales</taxon>
        <taxon>Paenibacillaceae</taxon>
        <taxon>Paenibacillus</taxon>
    </lineage>
</organism>
<dbReference type="InterPro" id="IPR012795">
    <property type="entry name" value="tRNA_Ile_lys_synt_N"/>
</dbReference>
<gene>
    <name evidence="8 10" type="primary">tilS</name>
    <name evidence="10" type="ORF">ACFFNY_30510</name>
</gene>
<dbReference type="InterPro" id="IPR014729">
    <property type="entry name" value="Rossmann-like_a/b/a_fold"/>
</dbReference>
<dbReference type="PANTHER" id="PTHR43033:SF1">
    <property type="entry name" value="TRNA(ILE)-LYSIDINE SYNTHASE-RELATED"/>
    <property type="match status" value="1"/>
</dbReference>
<dbReference type="Gene3D" id="3.40.50.620">
    <property type="entry name" value="HUPs"/>
    <property type="match status" value="1"/>
</dbReference>
<proteinExistence type="inferred from homology"/>
<comment type="similarity">
    <text evidence="8">Belongs to the tRNA(Ile)-lysidine synthase family.</text>
</comment>
<sequence>MELQDKVDAALSDGRLTQPGERIVVAVSGGPDSMALLHVLARLAAKWRFGLIAAHVNHGFRVEESREEERIVAAYADSLGIPCDIGRFDLPAYIAGSGDNAQAAAREKRYAFLHDTASRHGARAIALAHHADDQAETVLMRLLRGTGPSGLAGMAMKRSEKKVELIRPFLRIYKSELERYCSVQHIPTCRDSSNEQRKYFRNAVRLDVMPFLQGYNERLPESLNRLADTMRAEDDWMEAEAHERFDKLVSVRRVEEQVQCSLDAGRFAGLHVALQRRLIKLILNYVFSEADLSDYVRIETIRNAIAKEKGRSIVLDLHERLKLVREYDHVVFMQTLPVPEHYEYAIAGTDGTLALAEAGVELQWKLIEASVPVVPTCQTEVWFDFDQLALPLKVRSRQPGDRMEPFGLKGTKKVKDMFIDEKVPPAIRHRIPLLLDAAGRIIWIPGMRRSAHATVSGRTSRILVMDACPLER</sequence>
<evidence type="ECO:0000256" key="7">
    <source>
        <dbReference type="ARBA" id="ARBA00048539"/>
    </source>
</evidence>
<evidence type="ECO:0000256" key="3">
    <source>
        <dbReference type="ARBA" id="ARBA00022598"/>
    </source>
</evidence>
<dbReference type="SUPFAM" id="SSF56037">
    <property type="entry name" value="PheT/TilS domain"/>
    <property type="match status" value="1"/>
</dbReference>
<dbReference type="SMART" id="SM00977">
    <property type="entry name" value="TilS_C"/>
    <property type="match status" value="1"/>
</dbReference>
<comment type="subcellular location">
    <subcellularLocation>
        <location evidence="1 8">Cytoplasm</location>
    </subcellularLocation>
</comment>
<dbReference type="PANTHER" id="PTHR43033">
    <property type="entry name" value="TRNA(ILE)-LYSIDINE SYNTHASE-RELATED"/>
    <property type="match status" value="1"/>
</dbReference>
<comment type="catalytic activity">
    <reaction evidence="7 8">
        <text>cytidine(34) in tRNA(Ile2) + L-lysine + ATP = lysidine(34) in tRNA(Ile2) + AMP + diphosphate + H(+)</text>
        <dbReference type="Rhea" id="RHEA:43744"/>
        <dbReference type="Rhea" id="RHEA-COMP:10625"/>
        <dbReference type="Rhea" id="RHEA-COMP:10670"/>
        <dbReference type="ChEBI" id="CHEBI:15378"/>
        <dbReference type="ChEBI" id="CHEBI:30616"/>
        <dbReference type="ChEBI" id="CHEBI:32551"/>
        <dbReference type="ChEBI" id="CHEBI:33019"/>
        <dbReference type="ChEBI" id="CHEBI:82748"/>
        <dbReference type="ChEBI" id="CHEBI:83665"/>
        <dbReference type="ChEBI" id="CHEBI:456215"/>
        <dbReference type="EC" id="6.3.4.19"/>
    </reaction>
</comment>
<comment type="caution">
    <text evidence="10">The sequence shown here is derived from an EMBL/GenBank/DDBJ whole genome shotgun (WGS) entry which is preliminary data.</text>
</comment>
<accession>A0ABV5W5S3</accession>
<dbReference type="Pfam" id="PF11734">
    <property type="entry name" value="TilS_C"/>
    <property type="match status" value="1"/>
</dbReference>
<dbReference type="NCBIfam" id="TIGR02432">
    <property type="entry name" value="lysidine_TilS_N"/>
    <property type="match status" value="1"/>
</dbReference>
<keyword evidence="4 8" id="KW-0819">tRNA processing</keyword>
<dbReference type="NCBIfam" id="TIGR02433">
    <property type="entry name" value="lysidine_TilS_C"/>
    <property type="match status" value="1"/>
</dbReference>
<dbReference type="HAMAP" id="MF_01161">
    <property type="entry name" value="tRNA_Ile_lys_synt"/>
    <property type="match status" value="1"/>
</dbReference>
<dbReference type="Gene3D" id="3.30.465.60">
    <property type="match status" value="1"/>
</dbReference>
<comment type="domain">
    <text evidence="8">The N-terminal region contains the highly conserved SGGXDS motif, predicted to be a P-loop motif involved in ATP binding.</text>
</comment>
<keyword evidence="11" id="KW-1185">Reference proteome</keyword>
<evidence type="ECO:0000256" key="8">
    <source>
        <dbReference type="HAMAP-Rule" id="MF_01161"/>
    </source>
</evidence>
<dbReference type="SUPFAM" id="SSF52402">
    <property type="entry name" value="Adenine nucleotide alpha hydrolases-like"/>
    <property type="match status" value="1"/>
</dbReference>